<comment type="caution">
    <text evidence="1">The sequence shown here is derived from an EMBL/GenBank/DDBJ whole genome shotgun (WGS) entry which is preliminary data.</text>
</comment>
<sequence length="117" mass="12493">MSGALLIVAPYLAELEVAIMQTVLRRYSGKGAKELFDLLEKHNAEVEEWMGGVKGLVTYTLVRSGDGGFSVTVCQDKTGIDESVQRAKEWITKNAGSIGAAAPEVTEGAVIAHLNKS</sequence>
<organism evidence="1 2">
    <name type="scientific">Paraburkholderia hospita</name>
    <dbReference type="NCBI Taxonomy" id="169430"/>
    <lineage>
        <taxon>Bacteria</taxon>
        <taxon>Pseudomonadati</taxon>
        <taxon>Pseudomonadota</taxon>
        <taxon>Betaproteobacteria</taxon>
        <taxon>Burkholderiales</taxon>
        <taxon>Burkholderiaceae</taxon>
        <taxon>Paraburkholderia</taxon>
    </lineage>
</organism>
<dbReference type="Proteomes" id="UP000004980">
    <property type="component" value="Unassembled WGS sequence"/>
</dbReference>
<dbReference type="EMBL" id="AKAU01000263">
    <property type="protein sequence ID" value="EIM94700.1"/>
    <property type="molecule type" value="Genomic_DNA"/>
</dbReference>
<reference evidence="1 2" key="1">
    <citation type="journal article" date="2012" name="J. Bacteriol.">
        <title>Draft Genome Sequence of the Soil Bacterium Burkholderia terrae Strain BS001, Which Interacts with Fungal Surface Structures.</title>
        <authorList>
            <person name="Nazir R."/>
            <person name="Hansen M.A."/>
            <person name="Sorensen S."/>
            <person name="van Elsas J.D."/>
        </authorList>
    </citation>
    <scope>NUCLEOTIDE SEQUENCE [LARGE SCALE GENOMIC DNA]</scope>
    <source>
        <strain evidence="1 2">BS001</strain>
    </source>
</reference>
<keyword evidence="2" id="KW-1185">Reference proteome</keyword>
<protein>
    <submittedName>
        <fullName evidence="1">Uncharacterized protein</fullName>
    </submittedName>
</protein>
<name>A0ABN0F7W5_9BURK</name>
<evidence type="ECO:0000313" key="1">
    <source>
        <dbReference type="EMBL" id="EIM94700.1"/>
    </source>
</evidence>
<gene>
    <name evidence="1" type="ORF">WQE_42984</name>
</gene>
<proteinExistence type="predicted"/>
<evidence type="ECO:0000313" key="2">
    <source>
        <dbReference type="Proteomes" id="UP000004980"/>
    </source>
</evidence>
<accession>A0ABN0F7W5</accession>